<reference evidence="1 2" key="1">
    <citation type="journal article" date="2017" name="Arch. Virol.">
        <title>Genomic characterization of bacteriophage vB_PcaP_PP2 infecting Pectobacterium carotovorum subsp. carotovorum, a new member of a proposed genus in the subfamily Autographivirinae.</title>
        <authorList>
            <person name="Lim J.A."/>
            <person name="Heu S."/>
            <person name="Park J."/>
            <person name="Roh E."/>
        </authorList>
    </citation>
    <scope>NUCLEOTIDE SEQUENCE [LARGE SCALE GENOMIC DNA]</scope>
</reference>
<accession>A0A1W5P500</accession>
<proteinExistence type="predicted"/>
<protein>
    <submittedName>
        <fullName evidence="1">Uncharacterized protein</fullName>
    </submittedName>
</protein>
<evidence type="ECO:0000313" key="1">
    <source>
        <dbReference type="EMBL" id="AOT25382.1"/>
    </source>
</evidence>
<dbReference type="EMBL" id="KX756572">
    <property type="protein sequence ID" value="AOT25382.1"/>
    <property type="molecule type" value="Genomic_DNA"/>
</dbReference>
<organism evidence="1 2">
    <name type="scientific">Pectobacterium phage PP2</name>
    <dbReference type="NCBI Taxonomy" id="1897743"/>
    <lineage>
        <taxon>Viruses</taxon>
        <taxon>Duplodnaviria</taxon>
        <taxon>Heunggongvirae</taxon>
        <taxon>Uroviricota</taxon>
        <taxon>Caudoviricetes</taxon>
        <taxon>Autographivirales</taxon>
        <taxon>Autonotataviridae</taxon>
        <taxon>Melnykvirinae</taxon>
        <taxon>Wanjuvirus</taxon>
        <taxon>Wanjuvirus PP2</taxon>
    </lineage>
</organism>
<evidence type="ECO:0000313" key="2">
    <source>
        <dbReference type="Proteomes" id="UP000223770"/>
    </source>
</evidence>
<gene>
    <name evidence="1" type="ORF">PP2_016</name>
</gene>
<name>A0A1W5P500_9CAUD</name>
<dbReference type="Proteomes" id="UP000223770">
    <property type="component" value="Segment"/>
</dbReference>
<sequence>MTKVTLEVGMLIKHDCKASARYGAQGIVVATPRTPGTGAIRFVVAWFKGGNLDVGDTSLAAYKSNWIENNCLIVGRPVSNDGTLPAQVFREQFKQAANAVAEGPYMVSLEGGKAPSQEHLSLTAAKIEAERLSKVQQGRTATILAVVAKVKQKTVTSLETVWLKE</sequence>
<keyword evidence="2" id="KW-1185">Reference proteome</keyword>